<evidence type="ECO:0000256" key="7">
    <source>
        <dbReference type="RuleBase" id="RU363032"/>
    </source>
</evidence>
<proteinExistence type="inferred from homology"/>
<dbReference type="SUPFAM" id="SSF161098">
    <property type="entry name" value="MetI-like"/>
    <property type="match status" value="1"/>
</dbReference>
<keyword evidence="11" id="KW-1185">Reference proteome</keyword>
<dbReference type="RefSeq" id="WP_337337286.1">
    <property type="nucleotide sequence ID" value="NZ_JBBDGL010000001.1"/>
</dbReference>
<dbReference type="NCBIfam" id="TIGR01097">
    <property type="entry name" value="PhnE"/>
    <property type="match status" value="1"/>
</dbReference>
<evidence type="ECO:0000313" key="11">
    <source>
        <dbReference type="Proteomes" id="UP001368654"/>
    </source>
</evidence>
<keyword evidence="5 7" id="KW-1133">Transmembrane helix</keyword>
<feature type="transmembrane region" description="Helical" evidence="7">
    <location>
        <begin position="211"/>
        <end position="232"/>
    </location>
</feature>
<protein>
    <submittedName>
        <fullName evidence="10">Phosphonate ABC transporter, permease protein PhnE</fullName>
    </submittedName>
</protein>
<comment type="subcellular location">
    <subcellularLocation>
        <location evidence="1 7">Cell membrane</location>
        <topology evidence="1 7">Multi-pass membrane protein</topology>
    </subcellularLocation>
</comment>
<dbReference type="InterPro" id="IPR005769">
    <property type="entry name" value="PhnE/PtxC"/>
</dbReference>
<organism evidence="10 11">
    <name type="scientific">Microbacterium marmarense</name>
    <dbReference type="NCBI Taxonomy" id="3122051"/>
    <lineage>
        <taxon>Bacteria</taxon>
        <taxon>Bacillati</taxon>
        <taxon>Actinomycetota</taxon>
        <taxon>Actinomycetes</taxon>
        <taxon>Micrococcales</taxon>
        <taxon>Microbacteriaceae</taxon>
        <taxon>Microbacterium</taxon>
    </lineage>
</organism>
<evidence type="ECO:0000256" key="2">
    <source>
        <dbReference type="ARBA" id="ARBA00022448"/>
    </source>
</evidence>
<evidence type="ECO:0000256" key="4">
    <source>
        <dbReference type="ARBA" id="ARBA00022692"/>
    </source>
</evidence>
<reference evidence="10 11" key="1">
    <citation type="submission" date="2024-02" db="EMBL/GenBank/DDBJ databases">
        <authorList>
            <person name="Saticioglu I.B."/>
        </authorList>
    </citation>
    <scope>NUCLEOTIDE SEQUENCE [LARGE SCALE GENOMIC DNA]</scope>
    <source>
        <strain evidence="10 11">Mu-86</strain>
    </source>
</reference>
<dbReference type="PANTHER" id="PTHR30043">
    <property type="entry name" value="PHOSPHONATES TRANSPORT SYSTEM PERMEASE PROTEIN"/>
    <property type="match status" value="1"/>
</dbReference>
<evidence type="ECO:0000256" key="1">
    <source>
        <dbReference type="ARBA" id="ARBA00004651"/>
    </source>
</evidence>
<dbReference type="Gene3D" id="1.10.3720.10">
    <property type="entry name" value="MetI-like"/>
    <property type="match status" value="1"/>
</dbReference>
<keyword evidence="6 7" id="KW-0472">Membrane</keyword>
<feature type="transmembrane region" description="Helical" evidence="7">
    <location>
        <begin position="80"/>
        <end position="100"/>
    </location>
</feature>
<dbReference type="InterPro" id="IPR035906">
    <property type="entry name" value="MetI-like_sf"/>
</dbReference>
<dbReference type="PANTHER" id="PTHR30043:SF1">
    <property type="entry name" value="ABC TRANSPORT SYSTEM PERMEASE PROTEIN P69"/>
    <property type="match status" value="1"/>
</dbReference>
<evidence type="ECO:0000256" key="6">
    <source>
        <dbReference type="ARBA" id="ARBA00023136"/>
    </source>
</evidence>
<dbReference type="EMBL" id="JBBDGL010000001">
    <property type="protein sequence ID" value="MEJ1154859.1"/>
    <property type="molecule type" value="Genomic_DNA"/>
</dbReference>
<feature type="transmembrane region" description="Helical" evidence="7">
    <location>
        <begin position="21"/>
        <end position="39"/>
    </location>
</feature>
<feature type="transmembrane region" description="Helical" evidence="7">
    <location>
        <begin position="186"/>
        <end position="204"/>
    </location>
</feature>
<dbReference type="PROSITE" id="PS50928">
    <property type="entry name" value="ABC_TM1"/>
    <property type="match status" value="1"/>
</dbReference>
<dbReference type="InterPro" id="IPR000515">
    <property type="entry name" value="MetI-like"/>
</dbReference>
<name>A0ABU8LRH1_9MICO</name>
<feature type="transmembrane region" description="Helical" evidence="7">
    <location>
        <begin position="238"/>
        <end position="259"/>
    </location>
</feature>
<gene>
    <name evidence="10" type="primary">phnE</name>
    <name evidence="10" type="ORF">WDU96_04485</name>
</gene>
<evidence type="ECO:0000256" key="3">
    <source>
        <dbReference type="ARBA" id="ARBA00022475"/>
    </source>
</evidence>
<comment type="caution">
    <text evidence="10">The sequence shown here is derived from an EMBL/GenBank/DDBJ whole genome shotgun (WGS) entry which is preliminary data.</text>
</comment>
<feature type="domain" description="ABC transmembrane type-1" evidence="9">
    <location>
        <begin position="74"/>
        <end position="256"/>
    </location>
</feature>
<dbReference type="Pfam" id="PF00528">
    <property type="entry name" value="BPD_transp_1"/>
    <property type="match status" value="1"/>
</dbReference>
<sequence>MSLQRTDFAVPPRPSRLVPTLWALVAGVIIIVAAAGLPIDWSDLGAVPGQVWHYSVLMFENPNWEKLPRALFEMWRSISMAWVGAIMCVVVSIPLGMLAAHSVGPAWVRLPLRWLFAVIRAVPEVIIALILLTITGLTPFTGALALGIAGIGTQGKWVYETVESVQEGASDAVRAAGGGTAEVTRWALWPAAAPTLMSFALYRFEINIRTSAVLGLVGAGGIGTMLANYTNFREWDTVGMLLIVVIVVTMLMDTISGAIRRRIMNGARMSTKAPAKPKRTRSRDVDRVG</sequence>
<evidence type="ECO:0000256" key="5">
    <source>
        <dbReference type="ARBA" id="ARBA00022989"/>
    </source>
</evidence>
<dbReference type="Proteomes" id="UP001368654">
    <property type="component" value="Unassembled WGS sequence"/>
</dbReference>
<keyword evidence="4 7" id="KW-0812">Transmembrane</keyword>
<keyword evidence="3" id="KW-1003">Cell membrane</keyword>
<keyword evidence="2 7" id="KW-0813">Transport</keyword>
<feature type="region of interest" description="Disordered" evidence="8">
    <location>
        <begin position="269"/>
        <end position="289"/>
    </location>
</feature>
<evidence type="ECO:0000259" key="9">
    <source>
        <dbReference type="PROSITE" id="PS50928"/>
    </source>
</evidence>
<evidence type="ECO:0000256" key="8">
    <source>
        <dbReference type="SAM" id="MobiDB-lite"/>
    </source>
</evidence>
<evidence type="ECO:0000313" key="10">
    <source>
        <dbReference type="EMBL" id="MEJ1154859.1"/>
    </source>
</evidence>
<accession>A0ABU8LRH1</accession>
<comment type="similarity">
    <text evidence="7">Belongs to the binding-protein-dependent transport system permease family.</text>
</comment>